<organism evidence="3 4">
    <name type="scientific">Trypanosoma cruzi marinkellei</name>
    <dbReference type="NCBI Taxonomy" id="85056"/>
    <lineage>
        <taxon>Eukaryota</taxon>
        <taxon>Discoba</taxon>
        <taxon>Euglenozoa</taxon>
        <taxon>Kinetoplastea</taxon>
        <taxon>Metakinetoplastina</taxon>
        <taxon>Trypanosomatida</taxon>
        <taxon>Trypanosomatidae</taxon>
        <taxon>Trypanosoma</taxon>
        <taxon>Schizotrypanum</taxon>
    </lineage>
</organism>
<dbReference type="InterPro" id="IPR000458">
    <property type="entry name" value="Tryp_mucin"/>
</dbReference>
<reference evidence="3 4" key="1">
    <citation type="journal article" date="2012" name="BMC Genomics">
        <title>Comparative genomic analysis of human infective Trypanosoma cruzi lineages with the bat-restricted subspecies T. cruzi marinkellei.</title>
        <authorList>
            <person name="Franzen O."/>
            <person name="Talavera-Lopez C."/>
            <person name="Ochaya S."/>
            <person name="Butler C.E."/>
            <person name="Messenger L.A."/>
            <person name="Lewis M.D."/>
            <person name="Llewellyn M.S."/>
            <person name="Marinkelle C.J."/>
            <person name="Tyler K.M."/>
            <person name="Miles M.A."/>
            <person name="Andersson B."/>
        </authorList>
    </citation>
    <scope>NUCLEOTIDE SEQUENCE [LARGE SCALE GENOMIC DNA]</scope>
    <source>
        <strain evidence="3 4">B7</strain>
    </source>
</reference>
<proteinExistence type="predicted"/>
<name>K2LX39_TRYCR</name>
<evidence type="ECO:0000256" key="2">
    <source>
        <dbReference type="SAM" id="SignalP"/>
    </source>
</evidence>
<gene>
    <name evidence="3" type="ORF">MOQ_009110</name>
</gene>
<dbReference type="EMBL" id="AHKC01018855">
    <property type="protein sequence ID" value="EKF27173.1"/>
    <property type="molecule type" value="Genomic_DNA"/>
</dbReference>
<evidence type="ECO:0000313" key="4">
    <source>
        <dbReference type="Proteomes" id="UP000007350"/>
    </source>
</evidence>
<sequence>MMTCRLLCALLVLALCCCLSLGVADTGGARQNELSQPPPPPEKPSPEDNSSNSNTHTDQEPAIDDVPSKAVLTATGVGSRVLSTGKAEEGAPGSPGSGGGGNNLTGSQDNSDHATVNKLEEDPELSKTNDKVKETETNTTTTTTTTTKAPTTTTTTTKAPSNTAMDTDAPTTTTTRAPSRPREIDGSFGRSSVGVCSAAARRIRAGVHRCGLKGCVRAMRASTRPRG</sequence>
<keyword evidence="2" id="KW-0732">Signal</keyword>
<dbReference type="Proteomes" id="UP000007350">
    <property type="component" value="Unassembled WGS sequence"/>
</dbReference>
<dbReference type="AlphaFoldDB" id="K2LX39"/>
<feature type="signal peptide" evidence="2">
    <location>
        <begin position="1"/>
        <end position="24"/>
    </location>
</feature>
<evidence type="ECO:0000256" key="1">
    <source>
        <dbReference type="SAM" id="MobiDB-lite"/>
    </source>
</evidence>
<feature type="compositionally biased region" description="Basic and acidic residues" evidence="1">
    <location>
        <begin position="118"/>
        <end position="136"/>
    </location>
</feature>
<dbReference type="OrthoDB" id="10631419at2759"/>
<keyword evidence="4" id="KW-1185">Reference proteome</keyword>
<protein>
    <recommendedName>
        <fullName evidence="5">Mucin TcMUCII</fullName>
    </recommendedName>
</protein>
<feature type="region of interest" description="Disordered" evidence="1">
    <location>
        <begin position="30"/>
        <end position="190"/>
    </location>
</feature>
<feature type="chain" id="PRO_5003860842" description="Mucin TcMUCII" evidence="2">
    <location>
        <begin position="25"/>
        <end position="227"/>
    </location>
</feature>
<comment type="caution">
    <text evidence="3">The sequence shown here is derived from an EMBL/GenBank/DDBJ whole genome shotgun (WGS) entry which is preliminary data.</text>
</comment>
<evidence type="ECO:0008006" key="5">
    <source>
        <dbReference type="Google" id="ProtNLM"/>
    </source>
</evidence>
<feature type="compositionally biased region" description="Low complexity" evidence="1">
    <location>
        <begin position="137"/>
        <end position="178"/>
    </location>
</feature>
<evidence type="ECO:0000313" key="3">
    <source>
        <dbReference type="EMBL" id="EKF27173.1"/>
    </source>
</evidence>
<feature type="compositionally biased region" description="Gly residues" evidence="1">
    <location>
        <begin position="93"/>
        <end position="103"/>
    </location>
</feature>
<feature type="non-terminal residue" evidence="3">
    <location>
        <position position="227"/>
    </location>
</feature>
<dbReference type="Pfam" id="PF01456">
    <property type="entry name" value="Mucin"/>
    <property type="match status" value="1"/>
</dbReference>
<accession>K2LX39</accession>